<sequence length="153" mass="18166">MRIYFKEITIENWEECIELKVSREQEKYLPHSNLKSIAEWKFNPHWTALGIYIGDNMIGFSMYGTLHDDDPTYDGTMWIMRLMIDERYQGNGYGKLALSELIKIIKNQGQHKDIWISFHPESKTNLNLYSHFGFKQVITGFEAEDEVFYKLEL</sequence>
<keyword evidence="2" id="KW-0012">Acyltransferase</keyword>
<keyword evidence="3" id="KW-1185">Reference proteome</keyword>
<organism evidence="2 3">
    <name type="scientific">Clostridium punense</name>
    <dbReference type="NCBI Taxonomy" id="1054297"/>
    <lineage>
        <taxon>Bacteria</taxon>
        <taxon>Bacillati</taxon>
        <taxon>Bacillota</taxon>
        <taxon>Clostridia</taxon>
        <taxon>Eubacteriales</taxon>
        <taxon>Clostridiaceae</taxon>
        <taxon>Clostridium</taxon>
    </lineage>
</organism>
<protein>
    <submittedName>
        <fullName evidence="2">Diamine N-acetyltransferase</fullName>
        <ecNumber evidence="2">2.3.1.57</ecNumber>
    </submittedName>
</protein>
<dbReference type="CDD" id="cd04301">
    <property type="entry name" value="NAT_SF"/>
    <property type="match status" value="1"/>
</dbReference>
<proteinExistence type="predicted"/>
<dbReference type="EMBL" id="JAGGLL010000028">
    <property type="protein sequence ID" value="MBP2023418.1"/>
    <property type="molecule type" value="Genomic_DNA"/>
</dbReference>
<accession>A0ABS4K6K9</accession>
<dbReference type="SUPFAM" id="SSF55729">
    <property type="entry name" value="Acyl-CoA N-acyltransferases (Nat)"/>
    <property type="match status" value="1"/>
</dbReference>
<dbReference type="InterPro" id="IPR000182">
    <property type="entry name" value="GNAT_dom"/>
</dbReference>
<comment type="caution">
    <text evidence="2">The sequence shown here is derived from an EMBL/GenBank/DDBJ whole genome shotgun (WGS) entry which is preliminary data.</text>
</comment>
<dbReference type="Gene3D" id="3.40.630.30">
    <property type="match status" value="1"/>
</dbReference>
<evidence type="ECO:0000313" key="3">
    <source>
        <dbReference type="Proteomes" id="UP001519308"/>
    </source>
</evidence>
<evidence type="ECO:0000313" key="2">
    <source>
        <dbReference type="EMBL" id="MBP2023418.1"/>
    </source>
</evidence>
<name>A0ABS4K6K9_9CLOT</name>
<keyword evidence="2" id="KW-0808">Transferase</keyword>
<reference evidence="2 3" key="1">
    <citation type="submission" date="2021-03" db="EMBL/GenBank/DDBJ databases">
        <title>Genomic Encyclopedia of Type Strains, Phase IV (KMG-IV): sequencing the most valuable type-strain genomes for metagenomic binning, comparative biology and taxonomic classification.</title>
        <authorList>
            <person name="Goeker M."/>
        </authorList>
    </citation>
    <scope>NUCLEOTIDE SEQUENCE [LARGE SCALE GENOMIC DNA]</scope>
    <source>
        <strain evidence="2 3">DSM 28650</strain>
    </source>
</reference>
<dbReference type="RefSeq" id="WP_021281682.1">
    <property type="nucleotide sequence ID" value="NZ_JAGGLL010000028.1"/>
</dbReference>
<evidence type="ECO:0000259" key="1">
    <source>
        <dbReference type="PROSITE" id="PS51186"/>
    </source>
</evidence>
<dbReference type="Proteomes" id="UP001519308">
    <property type="component" value="Unassembled WGS sequence"/>
</dbReference>
<dbReference type="InterPro" id="IPR016181">
    <property type="entry name" value="Acyl_CoA_acyltransferase"/>
</dbReference>
<dbReference type="Pfam" id="PF00583">
    <property type="entry name" value="Acetyltransf_1"/>
    <property type="match status" value="1"/>
</dbReference>
<dbReference type="EC" id="2.3.1.57" evidence="2"/>
<feature type="domain" description="N-acetyltransferase" evidence="1">
    <location>
        <begin position="3"/>
        <end position="153"/>
    </location>
</feature>
<dbReference type="PROSITE" id="PS51186">
    <property type="entry name" value="GNAT"/>
    <property type="match status" value="1"/>
</dbReference>
<dbReference type="GO" id="GO:0004145">
    <property type="term" value="F:diamine N-acetyltransferase activity"/>
    <property type="evidence" value="ECO:0007669"/>
    <property type="project" value="UniProtKB-EC"/>
</dbReference>
<gene>
    <name evidence="2" type="ORF">J2Z44_003255</name>
</gene>